<feature type="transmembrane region" description="Helical" evidence="6">
    <location>
        <begin position="12"/>
        <end position="33"/>
    </location>
</feature>
<name>A0A382AZ11_9ZZZZ</name>
<evidence type="ECO:0000313" key="7">
    <source>
        <dbReference type="EMBL" id="SVB06521.1"/>
    </source>
</evidence>
<evidence type="ECO:0000256" key="5">
    <source>
        <dbReference type="ARBA" id="ARBA00023136"/>
    </source>
</evidence>
<evidence type="ECO:0008006" key="8">
    <source>
        <dbReference type="Google" id="ProtNLM"/>
    </source>
</evidence>
<feature type="transmembrane region" description="Helical" evidence="6">
    <location>
        <begin position="307"/>
        <end position="327"/>
    </location>
</feature>
<comment type="subcellular location">
    <subcellularLocation>
        <location evidence="1">Cell membrane</location>
        <topology evidence="1">Multi-pass membrane protein</topology>
    </subcellularLocation>
</comment>
<protein>
    <recommendedName>
        <fullName evidence="8">Lipopolysaccharide export system permease protein LptF</fullName>
    </recommendedName>
</protein>
<dbReference type="GO" id="GO:0043190">
    <property type="term" value="C:ATP-binding cassette (ABC) transporter complex"/>
    <property type="evidence" value="ECO:0007669"/>
    <property type="project" value="TreeGrafter"/>
</dbReference>
<evidence type="ECO:0000256" key="4">
    <source>
        <dbReference type="ARBA" id="ARBA00022989"/>
    </source>
</evidence>
<dbReference type="AlphaFoldDB" id="A0A382AZ11"/>
<dbReference type="GO" id="GO:0015920">
    <property type="term" value="P:lipopolysaccharide transport"/>
    <property type="evidence" value="ECO:0007669"/>
    <property type="project" value="TreeGrafter"/>
</dbReference>
<evidence type="ECO:0000256" key="6">
    <source>
        <dbReference type="SAM" id="Phobius"/>
    </source>
</evidence>
<keyword evidence="4 6" id="KW-1133">Transmembrane helix</keyword>
<keyword evidence="3 6" id="KW-0812">Transmembrane</keyword>
<feature type="transmembrane region" description="Helical" evidence="6">
    <location>
        <begin position="280"/>
        <end position="298"/>
    </location>
</feature>
<dbReference type="EMBL" id="UINC01027379">
    <property type="protein sequence ID" value="SVB06521.1"/>
    <property type="molecule type" value="Genomic_DNA"/>
</dbReference>
<evidence type="ECO:0000256" key="3">
    <source>
        <dbReference type="ARBA" id="ARBA00022692"/>
    </source>
</evidence>
<gene>
    <name evidence="7" type="ORF">METZ01_LOCUS159375</name>
</gene>
<dbReference type="InterPro" id="IPR005495">
    <property type="entry name" value="LptG/LptF_permease"/>
</dbReference>
<organism evidence="7">
    <name type="scientific">marine metagenome</name>
    <dbReference type="NCBI Taxonomy" id="408172"/>
    <lineage>
        <taxon>unclassified sequences</taxon>
        <taxon>metagenomes</taxon>
        <taxon>ecological metagenomes</taxon>
    </lineage>
</organism>
<keyword evidence="2" id="KW-1003">Cell membrane</keyword>
<evidence type="ECO:0000256" key="2">
    <source>
        <dbReference type="ARBA" id="ARBA00022475"/>
    </source>
</evidence>
<proteinExistence type="predicted"/>
<feature type="transmembrane region" description="Helical" evidence="6">
    <location>
        <begin position="97"/>
        <end position="120"/>
    </location>
</feature>
<feature type="transmembrane region" description="Helical" evidence="6">
    <location>
        <begin position="53"/>
        <end position="77"/>
    </location>
</feature>
<accession>A0A382AZ11</accession>
<dbReference type="Pfam" id="PF03739">
    <property type="entry name" value="LptF_LptG"/>
    <property type="match status" value="1"/>
</dbReference>
<reference evidence="7" key="1">
    <citation type="submission" date="2018-05" db="EMBL/GenBank/DDBJ databases">
        <authorList>
            <person name="Lanie J.A."/>
            <person name="Ng W.-L."/>
            <person name="Kazmierczak K.M."/>
            <person name="Andrzejewski T.M."/>
            <person name="Davidsen T.M."/>
            <person name="Wayne K.J."/>
            <person name="Tettelin H."/>
            <person name="Glass J.I."/>
            <person name="Rusch D."/>
            <person name="Podicherti R."/>
            <person name="Tsui H.-C.T."/>
            <person name="Winkler M.E."/>
        </authorList>
    </citation>
    <scope>NUCLEOTIDE SEQUENCE</scope>
</reference>
<keyword evidence="5 6" id="KW-0472">Membrane</keyword>
<evidence type="ECO:0000256" key="1">
    <source>
        <dbReference type="ARBA" id="ARBA00004651"/>
    </source>
</evidence>
<feature type="transmembrane region" description="Helical" evidence="6">
    <location>
        <begin position="339"/>
        <end position="357"/>
    </location>
</feature>
<dbReference type="PANTHER" id="PTHR33529:SF6">
    <property type="entry name" value="YJGP_YJGQ FAMILY PERMEASE"/>
    <property type="match status" value="1"/>
</dbReference>
<dbReference type="PANTHER" id="PTHR33529">
    <property type="entry name" value="SLR0882 PROTEIN-RELATED"/>
    <property type="match status" value="1"/>
</dbReference>
<sequence length="363" mass="40291">MRTLHFYLTRETLATLLMTVVVFTFVLLLGNLFKEIAALMASGRVAPGFLLKAIGLLIPYVLVYSLPMGMLTATLLVFGRFSADHELTAARAGGVSLLSLSAPVLVVGVLMSALCGWMNLQVAPQCRLAYKAMLFEYGLENTTALLTEKGFTDFPGHRVYVGSIDGATLRDVMIYQHNEAGNLKLRMHAEEASLELDEETGQINLTLRTVDGFEFSDGKERTFVYSRYGPIVLGKKPDESKQRPAKLKELGFGQLRERIAELKQQDIDPTPVQVQLHQKVALSFACIGFTLIGIPLAIRAHRRETNIGIAMALVLVTIYYGLIVLGQALEGHPRLLPHLWMWLPNFLFQGIGCVLLWKMNRGI</sequence>